<accession>A0A0D0D2D7</accession>
<dbReference type="InParanoid" id="A0A0D0D2D7"/>
<sequence>MHSFILVQTFAQIGHWLGPRPLQTQATVVCKTFFADSSVRICNKYPTHVVSVVACTLTGPHYQVLGRQMTTIRSNDNDNPCPSWHIVYIIYVDLYVSSHMDASSMLTVCRLTGTTPNS</sequence>
<name>A0A0D0D2D7_9AGAM</name>
<dbReference type="AlphaFoldDB" id="A0A0D0D2D7"/>
<dbReference type="EMBL" id="KN825488">
    <property type="protein sequence ID" value="KIK90662.1"/>
    <property type="molecule type" value="Genomic_DNA"/>
</dbReference>
<keyword evidence="2" id="KW-1185">Reference proteome</keyword>
<evidence type="ECO:0000313" key="2">
    <source>
        <dbReference type="Proteomes" id="UP000054538"/>
    </source>
</evidence>
<dbReference type="Proteomes" id="UP000054538">
    <property type="component" value="Unassembled WGS sequence"/>
</dbReference>
<organism evidence="1 2">
    <name type="scientific">Paxillus rubicundulus Ve08.2h10</name>
    <dbReference type="NCBI Taxonomy" id="930991"/>
    <lineage>
        <taxon>Eukaryota</taxon>
        <taxon>Fungi</taxon>
        <taxon>Dikarya</taxon>
        <taxon>Basidiomycota</taxon>
        <taxon>Agaricomycotina</taxon>
        <taxon>Agaricomycetes</taxon>
        <taxon>Agaricomycetidae</taxon>
        <taxon>Boletales</taxon>
        <taxon>Paxilineae</taxon>
        <taxon>Paxillaceae</taxon>
        <taxon>Paxillus</taxon>
    </lineage>
</organism>
<dbReference type="HOGENOM" id="CLU_2073925_0_0_1"/>
<reference evidence="2" key="2">
    <citation type="submission" date="2015-01" db="EMBL/GenBank/DDBJ databases">
        <title>Evolutionary Origins and Diversification of the Mycorrhizal Mutualists.</title>
        <authorList>
            <consortium name="DOE Joint Genome Institute"/>
            <consortium name="Mycorrhizal Genomics Consortium"/>
            <person name="Kohler A."/>
            <person name="Kuo A."/>
            <person name="Nagy L.G."/>
            <person name="Floudas D."/>
            <person name="Copeland A."/>
            <person name="Barry K.W."/>
            <person name="Cichocki N."/>
            <person name="Veneault-Fourrey C."/>
            <person name="LaButti K."/>
            <person name="Lindquist E.A."/>
            <person name="Lipzen A."/>
            <person name="Lundell T."/>
            <person name="Morin E."/>
            <person name="Murat C."/>
            <person name="Riley R."/>
            <person name="Ohm R."/>
            <person name="Sun H."/>
            <person name="Tunlid A."/>
            <person name="Henrissat B."/>
            <person name="Grigoriev I.V."/>
            <person name="Hibbett D.S."/>
            <person name="Martin F."/>
        </authorList>
    </citation>
    <scope>NUCLEOTIDE SEQUENCE [LARGE SCALE GENOMIC DNA]</scope>
    <source>
        <strain evidence="2">Ve08.2h10</strain>
    </source>
</reference>
<proteinExistence type="predicted"/>
<reference evidence="1 2" key="1">
    <citation type="submission" date="2014-04" db="EMBL/GenBank/DDBJ databases">
        <authorList>
            <consortium name="DOE Joint Genome Institute"/>
            <person name="Kuo A."/>
            <person name="Kohler A."/>
            <person name="Jargeat P."/>
            <person name="Nagy L.G."/>
            <person name="Floudas D."/>
            <person name="Copeland A."/>
            <person name="Barry K.W."/>
            <person name="Cichocki N."/>
            <person name="Veneault-Fourrey C."/>
            <person name="LaButti K."/>
            <person name="Lindquist E.A."/>
            <person name="Lipzen A."/>
            <person name="Lundell T."/>
            <person name="Morin E."/>
            <person name="Murat C."/>
            <person name="Sun H."/>
            <person name="Tunlid A."/>
            <person name="Henrissat B."/>
            <person name="Grigoriev I.V."/>
            <person name="Hibbett D.S."/>
            <person name="Martin F."/>
            <person name="Nordberg H.P."/>
            <person name="Cantor M.N."/>
            <person name="Hua S.X."/>
        </authorList>
    </citation>
    <scope>NUCLEOTIDE SEQUENCE [LARGE SCALE GENOMIC DNA]</scope>
    <source>
        <strain evidence="1 2">Ve08.2h10</strain>
    </source>
</reference>
<gene>
    <name evidence="1" type="ORF">PAXRUDRAFT_669494</name>
</gene>
<protein>
    <submittedName>
        <fullName evidence="1">Uncharacterized protein</fullName>
    </submittedName>
</protein>
<evidence type="ECO:0000313" key="1">
    <source>
        <dbReference type="EMBL" id="KIK90662.1"/>
    </source>
</evidence>